<evidence type="ECO:0000256" key="3">
    <source>
        <dbReference type="ARBA" id="ARBA00022563"/>
    </source>
</evidence>
<dbReference type="EC" id="1.5.1.3" evidence="2"/>
<comment type="pathway">
    <text evidence="1">Cofactor biosynthesis; tetrahydrofolate biosynthesis; 5,6,7,8-tetrahydrofolate from 7,8-dihydrofolate: step 1/1.</text>
</comment>
<accession>A0A0N9R1E2</accession>
<dbReference type="GO" id="GO:0050661">
    <property type="term" value="F:NADP binding"/>
    <property type="evidence" value="ECO:0007669"/>
    <property type="project" value="InterPro"/>
</dbReference>
<dbReference type="InterPro" id="IPR001796">
    <property type="entry name" value="DHFR_dom"/>
</dbReference>
<name>A0A0N9R1E2_9VIRU</name>
<dbReference type="SUPFAM" id="SSF53597">
    <property type="entry name" value="Dihydrofolate reductase-like"/>
    <property type="match status" value="1"/>
</dbReference>
<dbReference type="InterPro" id="IPR017925">
    <property type="entry name" value="DHFR_CS"/>
</dbReference>
<dbReference type="InterPro" id="IPR012259">
    <property type="entry name" value="DHFR"/>
</dbReference>
<keyword evidence="5" id="KW-0560">Oxidoreductase</keyword>
<dbReference type="Pfam" id="PF00186">
    <property type="entry name" value="DHFR_1"/>
    <property type="match status" value="1"/>
</dbReference>
<dbReference type="PROSITE" id="PS00075">
    <property type="entry name" value="DHFR_1"/>
    <property type="match status" value="1"/>
</dbReference>
<sequence length="167" mass="19448">MFNIIVAFDIKYGIGINNRLPWHVPDDLKQFSKLTRGNGKNAVIMGKNTWNSLPIKMLAGRDNLILSSELVIEENTPFNNYIKTFNTLQKLINFCEKNNYEEVWIIGGSQIYNLFLDNKRVDKIYATIINRQYKCDTFFPEIINGKVISKTDKRVDNIDISYLVYQL</sequence>
<keyword evidence="9" id="KW-1185">Reference proteome</keyword>
<dbReference type="PROSITE" id="PS51330">
    <property type="entry name" value="DHFR_2"/>
    <property type="match status" value="1"/>
</dbReference>
<protein>
    <recommendedName>
        <fullName evidence="2">dihydrofolate reductase</fullName>
        <ecNumber evidence="2">1.5.1.3</ecNumber>
    </recommendedName>
</protein>
<dbReference type="GO" id="GO:0046654">
    <property type="term" value="P:tetrahydrofolate biosynthetic process"/>
    <property type="evidence" value="ECO:0007669"/>
    <property type="project" value="InterPro"/>
</dbReference>
<dbReference type="KEGG" id="vg:26049214"/>
<dbReference type="Gene3D" id="3.40.430.10">
    <property type="entry name" value="Dihydrofolate Reductase, subunit A"/>
    <property type="match status" value="1"/>
</dbReference>
<dbReference type="EMBL" id="KT820662">
    <property type="protein sequence ID" value="ALH23253.1"/>
    <property type="molecule type" value="Genomic_DNA"/>
</dbReference>
<evidence type="ECO:0000256" key="2">
    <source>
        <dbReference type="ARBA" id="ARBA00012856"/>
    </source>
</evidence>
<keyword evidence="3" id="KW-0554">One-carbon metabolism</keyword>
<organism evidence="8 9">
    <name type="scientific">Chrysochromulina ericina virus CeV-01B</name>
    <dbReference type="NCBI Taxonomy" id="3070830"/>
    <lineage>
        <taxon>Viruses</taxon>
        <taxon>Varidnaviria</taxon>
        <taxon>Bamfordvirae</taxon>
        <taxon>Nucleocytoviricota</taxon>
        <taxon>Megaviricetes</taxon>
        <taxon>Imitervirales</taxon>
        <taxon>Mesomimiviridae</taxon>
        <taxon>Tethysvirus</taxon>
        <taxon>Tethysvirus raunefjordenense</taxon>
    </lineage>
</organism>
<evidence type="ECO:0000256" key="1">
    <source>
        <dbReference type="ARBA" id="ARBA00004903"/>
    </source>
</evidence>
<evidence type="ECO:0000313" key="8">
    <source>
        <dbReference type="EMBL" id="ALH23253.1"/>
    </source>
</evidence>
<comment type="similarity">
    <text evidence="6">Belongs to the dihydrofolate reductase family.</text>
</comment>
<dbReference type="InterPro" id="IPR024072">
    <property type="entry name" value="DHFR-like_dom_sf"/>
</dbReference>
<dbReference type="OrthoDB" id="9577at10239"/>
<gene>
    <name evidence="8" type="ORF">ceV_347</name>
</gene>
<evidence type="ECO:0000256" key="6">
    <source>
        <dbReference type="RuleBase" id="RU004474"/>
    </source>
</evidence>
<proteinExistence type="inferred from homology"/>
<dbReference type="CDD" id="cd00209">
    <property type="entry name" value="DHFR"/>
    <property type="match status" value="1"/>
</dbReference>
<dbReference type="PANTHER" id="PTHR48069:SF3">
    <property type="entry name" value="DIHYDROFOLATE REDUCTASE"/>
    <property type="match status" value="1"/>
</dbReference>
<dbReference type="PANTHER" id="PTHR48069">
    <property type="entry name" value="DIHYDROFOLATE REDUCTASE"/>
    <property type="match status" value="1"/>
</dbReference>
<dbReference type="PRINTS" id="PR00070">
    <property type="entry name" value="DHFR"/>
</dbReference>
<evidence type="ECO:0000256" key="5">
    <source>
        <dbReference type="ARBA" id="ARBA00023002"/>
    </source>
</evidence>
<evidence type="ECO:0000256" key="4">
    <source>
        <dbReference type="ARBA" id="ARBA00022857"/>
    </source>
</evidence>
<feature type="domain" description="DHFR" evidence="7">
    <location>
        <begin position="1"/>
        <end position="167"/>
    </location>
</feature>
<dbReference type="GO" id="GO:0046655">
    <property type="term" value="P:folic acid metabolic process"/>
    <property type="evidence" value="ECO:0007669"/>
    <property type="project" value="TreeGrafter"/>
</dbReference>
<dbReference type="GO" id="GO:0004146">
    <property type="term" value="F:dihydrofolate reductase activity"/>
    <property type="evidence" value="ECO:0007669"/>
    <property type="project" value="UniProtKB-EC"/>
</dbReference>
<dbReference type="GO" id="GO:0046452">
    <property type="term" value="P:dihydrofolate metabolic process"/>
    <property type="evidence" value="ECO:0007669"/>
    <property type="project" value="TreeGrafter"/>
</dbReference>
<dbReference type="GO" id="GO:0006730">
    <property type="term" value="P:one-carbon metabolic process"/>
    <property type="evidence" value="ECO:0007669"/>
    <property type="project" value="UniProtKB-KW"/>
</dbReference>
<evidence type="ECO:0000259" key="7">
    <source>
        <dbReference type="PROSITE" id="PS51330"/>
    </source>
</evidence>
<keyword evidence="4" id="KW-0521">NADP</keyword>
<evidence type="ECO:0000313" key="9">
    <source>
        <dbReference type="Proteomes" id="UP000203826"/>
    </source>
</evidence>
<reference evidence="8 9" key="1">
    <citation type="journal article" date="2015" name="Genome Announc.">
        <title>The 474-Kilobase-Pair Complete Genome Sequence of CeV-01B, a Virus Infecting Haptolina (Chrysochromulina) ericina (Prymnesiophyceae).</title>
        <authorList>
            <person name="Gallot-Lavallee L."/>
            <person name="Pagarete A."/>
            <person name="Legendre M."/>
            <person name="Santini S."/>
            <person name="Sandaa R.A."/>
            <person name="Himmelbauer H."/>
            <person name="Ogata H."/>
            <person name="Bratbak G."/>
            <person name="Claverie J.M."/>
        </authorList>
    </citation>
    <scope>NUCLEOTIDE SEQUENCE [LARGE SCALE GENOMIC DNA]</scope>
    <source>
        <strain evidence="8">CeV-01B</strain>
    </source>
</reference>
<dbReference type="Proteomes" id="UP000203826">
    <property type="component" value="Segment"/>
</dbReference>